<dbReference type="AlphaFoldDB" id="A0A2H0BGJ5"/>
<dbReference type="InterPro" id="IPR001697">
    <property type="entry name" value="Pyr_Knase"/>
</dbReference>
<dbReference type="Pfam" id="PF02887">
    <property type="entry name" value="PK_C"/>
    <property type="match status" value="1"/>
</dbReference>
<evidence type="ECO:0000256" key="6">
    <source>
        <dbReference type="ARBA" id="ARBA00022741"/>
    </source>
</evidence>
<feature type="domain" description="Pyruvate kinase C-terminal" evidence="15">
    <location>
        <begin position="355"/>
        <end position="463"/>
    </location>
</feature>
<dbReference type="InterPro" id="IPR015806">
    <property type="entry name" value="Pyrv_Knase_insert_dom_sf"/>
</dbReference>
<comment type="similarity">
    <text evidence="2 13">Belongs to the pyruvate kinase family.</text>
</comment>
<accession>A0A2H0BGJ5</accession>
<evidence type="ECO:0000256" key="4">
    <source>
        <dbReference type="ARBA" id="ARBA00022679"/>
    </source>
</evidence>
<keyword evidence="4 13" id="KW-0808">Transferase</keyword>
<reference evidence="16 17" key="1">
    <citation type="submission" date="2017-09" db="EMBL/GenBank/DDBJ databases">
        <title>Depth-based differentiation of microbial function through sediment-hosted aquifers and enrichment of novel symbionts in the deep terrestrial subsurface.</title>
        <authorList>
            <person name="Probst A.J."/>
            <person name="Ladd B."/>
            <person name="Jarett J.K."/>
            <person name="Geller-Mcgrath D.E."/>
            <person name="Sieber C.M."/>
            <person name="Emerson J.B."/>
            <person name="Anantharaman K."/>
            <person name="Thomas B.C."/>
            <person name="Malmstrom R."/>
            <person name="Stieglmeier M."/>
            <person name="Klingl A."/>
            <person name="Woyke T."/>
            <person name="Ryan C.M."/>
            <person name="Banfield J.F."/>
        </authorList>
    </citation>
    <scope>NUCLEOTIDE SEQUENCE [LARGE SCALE GENOMIC DNA]</scope>
    <source>
        <strain evidence="16">CG22_combo_CG10-13_8_21_14_all_39_12</strain>
    </source>
</reference>
<keyword evidence="8" id="KW-0067">ATP-binding</keyword>
<keyword evidence="5" id="KW-0479">Metal-binding</keyword>
<dbReference type="Gene3D" id="3.40.1380.20">
    <property type="entry name" value="Pyruvate kinase, C-terminal domain"/>
    <property type="match status" value="1"/>
</dbReference>
<evidence type="ECO:0000256" key="1">
    <source>
        <dbReference type="ARBA" id="ARBA00004997"/>
    </source>
</evidence>
<dbReference type="PRINTS" id="PR01050">
    <property type="entry name" value="PYRUVTKNASE"/>
</dbReference>
<keyword evidence="11 16" id="KW-0670">Pyruvate</keyword>
<dbReference type="UniPathway" id="UPA00109">
    <property type="reaction ID" value="UER00188"/>
</dbReference>
<evidence type="ECO:0000256" key="5">
    <source>
        <dbReference type="ARBA" id="ARBA00022723"/>
    </source>
</evidence>
<evidence type="ECO:0000256" key="11">
    <source>
        <dbReference type="ARBA" id="ARBA00023317"/>
    </source>
</evidence>
<dbReference type="SUPFAM" id="SSF52935">
    <property type="entry name" value="PK C-terminal domain-like"/>
    <property type="match status" value="1"/>
</dbReference>
<dbReference type="SUPFAM" id="SSF51621">
    <property type="entry name" value="Phosphoenolpyruvate/pyruvate domain"/>
    <property type="match status" value="1"/>
</dbReference>
<dbReference type="SUPFAM" id="SSF50800">
    <property type="entry name" value="PK beta-barrel domain-like"/>
    <property type="match status" value="1"/>
</dbReference>
<evidence type="ECO:0000256" key="13">
    <source>
        <dbReference type="RuleBase" id="RU000504"/>
    </source>
</evidence>
<keyword evidence="7 13" id="KW-0418">Kinase</keyword>
<keyword evidence="9 13" id="KW-0460">Magnesium</keyword>
<evidence type="ECO:0000256" key="9">
    <source>
        <dbReference type="ARBA" id="ARBA00022842"/>
    </source>
</evidence>
<evidence type="ECO:0000313" key="17">
    <source>
        <dbReference type="Proteomes" id="UP000228495"/>
    </source>
</evidence>
<organism evidence="16 17">
    <name type="scientific">candidate division WWE3 bacterium CG22_combo_CG10-13_8_21_14_all_39_12</name>
    <dbReference type="NCBI Taxonomy" id="1975094"/>
    <lineage>
        <taxon>Bacteria</taxon>
        <taxon>Katanobacteria</taxon>
    </lineage>
</organism>
<sequence length="467" mass="52164">MAKTKIVATIGPASESEEVLRSMIIAGVDVLRFNTKHNEPEWHGEVIERARKISKEEEIPVGILVDLQGPEIRINTPDKKPIVVRKDQLVTFSMTGENGAVQVPTKEIYGAITVGDVVLIDDGKYMFNIVEADKEFFVAKSVDDYEIGNRKGMNIPGVRIDLPSLTGRDFKMLDMAEKVQPDFVALSFVRDAHDIEILRNELKQRDINSHIVSKIEGKQAVENIEHIIDLSDAVMVARGDLGIELPLEQITYWQKLIIKRCRLASKPVITATEMLQSMVENPRPTRAEVSDVSNAVFDGTDATMLSGETATGMYPLKTVQMMETIATFNEGKNFVPSVKFSETANQTRAITHAVMDIVDQSKDFDIDAVVVFTETGRTARDLSRFRPHVPIYAITEDEKTRNQLNLSYGVIPYLVSLPDGVVLEIDKVIAVLKERGIVLSGRRVIFVHGDHWKIPGLTNTITIKEIQ</sequence>
<evidence type="ECO:0000256" key="12">
    <source>
        <dbReference type="NCBIfam" id="TIGR01064"/>
    </source>
</evidence>
<dbReference type="Proteomes" id="UP000228495">
    <property type="component" value="Unassembled WGS sequence"/>
</dbReference>
<evidence type="ECO:0000256" key="10">
    <source>
        <dbReference type="ARBA" id="ARBA00023152"/>
    </source>
</evidence>
<feature type="domain" description="Pyruvate kinase barrel" evidence="14">
    <location>
        <begin position="2"/>
        <end position="319"/>
    </location>
</feature>
<dbReference type="Gene3D" id="2.40.33.10">
    <property type="entry name" value="PK beta-barrel domain-like"/>
    <property type="match status" value="1"/>
</dbReference>
<dbReference type="NCBIfam" id="TIGR01064">
    <property type="entry name" value="pyruv_kin"/>
    <property type="match status" value="1"/>
</dbReference>
<dbReference type="EMBL" id="PCSU01000015">
    <property type="protein sequence ID" value="PIP56796.1"/>
    <property type="molecule type" value="Genomic_DNA"/>
</dbReference>
<dbReference type="PANTHER" id="PTHR11817">
    <property type="entry name" value="PYRUVATE KINASE"/>
    <property type="match status" value="1"/>
</dbReference>
<comment type="catalytic activity">
    <reaction evidence="13">
        <text>pyruvate + ATP = phosphoenolpyruvate + ADP + H(+)</text>
        <dbReference type="Rhea" id="RHEA:18157"/>
        <dbReference type="ChEBI" id="CHEBI:15361"/>
        <dbReference type="ChEBI" id="CHEBI:15378"/>
        <dbReference type="ChEBI" id="CHEBI:30616"/>
        <dbReference type="ChEBI" id="CHEBI:58702"/>
        <dbReference type="ChEBI" id="CHEBI:456216"/>
        <dbReference type="EC" id="2.7.1.40"/>
    </reaction>
</comment>
<dbReference type="GO" id="GO:0004743">
    <property type="term" value="F:pyruvate kinase activity"/>
    <property type="evidence" value="ECO:0007669"/>
    <property type="project" value="UniProtKB-UniRule"/>
</dbReference>
<dbReference type="GO" id="GO:0030955">
    <property type="term" value="F:potassium ion binding"/>
    <property type="evidence" value="ECO:0007669"/>
    <property type="project" value="UniProtKB-UniRule"/>
</dbReference>
<evidence type="ECO:0000313" key="16">
    <source>
        <dbReference type="EMBL" id="PIP56796.1"/>
    </source>
</evidence>
<comment type="caution">
    <text evidence="16">The sequence shown here is derived from an EMBL/GenBank/DDBJ whole genome shotgun (WGS) entry which is preliminary data.</text>
</comment>
<dbReference type="GO" id="GO:0016301">
    <property type="term" value="F:kinase activity"/>
    <property type="evidence" value="ECO:0007669"/>
    <property type="project" value="UniProtKB-KW"/>
</dbReference>
<evidence type="ECO:0000256" key="2">
    <source>
        <dbReference type="ARBA" id="ARBA00008663"/>
    </source>
</evidence>
<keyword evidence="6" id="KW-0547">Nucleotide-binding</keyword>
<evidence type="ECO:0000259" key="14">
    <source>
        <dbReference type="Pfam" id="PF00224"/>
    </source>
</evidence>
<gene>
    <name evidence="16" type="primary">pyk</name>
    <name evidence="16" type="ORF">COX05_01210</name>
</gene>
<comment type="pathway">
    <text evidence="1 13">Carbohydrate degradation; glycolysis; pyruvate from D-glyceraldehyde 3-phosphate: step 5/5.</text>
</comment>
<dbReference type="InterPro" id="IPR015793">
    <property type="entry name" value="Pyrv_Knase_brl"/>
</dbReference>
<dbReference type="NCBIfam" id="NF004491">
    <property type="entry name" value="PRK05826.1"/>
    <property type="match status" value="1"/>
</dbReference>
<dbReference type="GO" id="GO:0000287">
    <property type="term" value="F:magnesium ion binding"/>
    <property type="evidence" value="ECO:0007669"/>
    <property type="project" value="UniProtKB-UniRule"/>
</dbReference>
<dbReference type="Pfam" id="PF00224">
    <property type="entry name" value="PK"/>
    <property type="match status" value="1"/>
</dbReference>
<protein>
    <recommendedName>
        <fullName evidence="3 12">Pyruvate kinase</fullName>
        <ecNumber evidence="3 12">2.7.1.40</ecNumber>
    </recommendedName>
</protein>
<evidence type="ECO:0000256" key="3">
    <source>
        <dbReference type="ARBA" id="ARBA00012142"/>
    </source>
</evidence>
<dbReference type="InterPro" id="IPR011037">
    <property type="entry name" value="Pyrv_Knase-like_insert_dom_sf"/>
</dbReference>
<dbReference type="EC" id="2.7.1.40" evidence="3 12"/>
<dbReference type="InterPro" id="IPR036918">
    <property type="entry name" value="Pyrv_Knase_C_sf"/>
</dbReference>
<evidence type="ECO:0000259" key="15">
    <source>
        <dbReference type="Pfam" id="PF02887"/>
    </source>
</evidence>
<dbReference type="InterPro" id="IPR015813">
    <property type="entry name" value="Pyrv/PenolPyrv_kinase-like_dom"/>
</dbReference>
<dbReference type="InterPro" id="IPR040442">
    <property type="entry name" value="Pyrv_kinase-like_dom_sf"/>
</dbReference>
<evidence type="ECO:0000256" key="8">
    <source>
        <dbReference type="ARBA" id="ARBA00022840"/>
    </source>
</evidence>
<keyword evidence="10 13" id="KW-0324">Glycolysis</keyword>
<evidence type="ECO:0000256" key="7">
    <source>
        <dbReference type="ARBA" id="ARBA00022777"/>
    </source>
</evidence>
<proteinExistence type="inferred from homology"/>
<dbReference type="InterPro" id="IPR015795">
    <property type="entry name" value="Pyrv_Knase_C"/>
</dbReference>
<name>A0A2H0BGJ5_UNCKA</name>
<dbReference type="Gene3D" id="3.20.20.60">
    <property type="entry name" value="Phosphoenolpyruvate-binding domains"/>
    <property type="match status" value="1"/>
</dbReference>
<dbReference type="GO" id="GO:0005524">
    <property type="term" value="F:ATP binding"/>
    <property type="evidence" value="ECO:0007669"/>
    <property type="project" value="UniProtKB-KW"/>
</dbReference>